<reference evidence="10" key="1">
    <citation type="submission" date="2020-11" db="EMBL/GenBank/DDBJ databases">
        <authorList>
            <person name="Konstantinou D."/>
            <person name="Gkelis S."/>
            <person name="Popin R."/>
            <person name="Fewer D."/>
            <person name="Sivonen K."/>
        </authorList>
    </citation>
    <scope>NUCLEOTIDE SEQUENCE</scope>
    <source>
        <strain evidence="10">TAU-MAC 1115</strain>
    </source>
</reference>
<evidence type="ECO:0000256" key="5">
    <source>
        <dbReference type="ARBA" id="ARBA00022755"/>
    </source>
</evidence>
<dbReference type="InterPro" id="IPR013815">
    <property type="entry name" value="ATP_grasp_subdomain_1"/>
</dbReference>
<dbReference type="SUPFAM" id="SSF51246">
    <property type="entry name" value="Rudiment single hybrid motif"/>
    <property type="match status" value="1"/>
</dbReference>
<keyword evidence="2 8" id="KW-0436">Ligase</keyword>
<feature type="binding site" evidence="8">
    <location>
        <begin position="204"/>
        <end position="207"/>
    </location>
    <ligand>
        <name>ATP</name>
        <dbReference type="ChEBI" id="CHEBI:30616"/>
    </ligand>
</feature>
<dbReference type="Gene3D" id="3.30.470.20">
    <property type="entry name" value="ATP-grasp fold, B domain"/>
    <property type="match status" value="1"/>
</dbReference>
<dbReference type="GO" id="GO:0005524">
    <property type="term" value="F:ATP binding"/>
    <property type="evidence" value="ECO:0007669"/>
    <property type="project" value="UniProtKB-UniRule"/>
</dbReference>
<dbReference type="InterPro" id="IPR048740">
    <property type="entry name" value="PurT_C"/>
</dbReference>
<dbReference type="GO" id="GO:0004644">
    <property type="term" value="F:phosphoribosylglycinamide formyltransferase activity"/>
    <property type="evidence" value="ECO:0007669"/>
    <property type="project" value="UniProtKB-UniRule"/>
</dbReference>
<evidence type="ECO:0000256" key="6">
    <source>
        <dbReference type="ARBA" id="ARBA00022840"/>
    </source>
</evidence>
<feature type="binding site" evidence="8">
    <location>
        <position position="91"/>
    </location>
    <ligand>
        <name>N(1)-(5-phospho-beta-D-ribosyl)glycinamide</name>
        <dbReference type="ChEBI" id="CHEBI:143788"/>
    </ligand>
</feature>
<dbReference type="GO" id="GO:0000287">
    <property type="term" value="F:magnesium ion binding"/>
    <property type="evidence" value="ECO:0007669"/>
    <property type="project" value="UniProtKB-UniRule"/>
</dbReference>
<accession>A0A947GEG0</accession>
<dbReference type="RefSeq" id="WP_215606994.1">
    <property type="nucleotide sequence ID" value="NZ_JADOES010000001.1"/>
</dbReference>
<dbReference type="SUPFAM" id="SSF56059">
    <property type="entry name" value="Glutathione synthetase ATP-binding domain-like"/>
    <property type="match status" value="1"/>
</dbReference>
<dbReference type="SUPFAM" id="SSF52440">
    <property type="entry name" value="PreATP-grasp domain"/>
    <property type="match status" value="1"/>
</dbReference>
<dbReference type="InterPro" id="IPR005862">
    <property type="entry name" value="PurT"/>
</dbReference>
<evidence type="ECO:0000313" key="11">
    <source>
        <dbReference type="Proteomes" id="UP000717364"/>
    </source>
</evidence>
<feature type="binding site" evidence="8">
    <location>
        <position position="123"/>
    </location>
    <ligand>
        <name>ATP</name>
        <dbReference type="ChEBI" id="CHEBI:30616"/>
    </ligand>
</feature>
<feature type="domain" description="ATP-grasp" evidence="9">
    <location>
        <begin position="128"/>
        <end position="329"/>
    </location>
</feature>
<keyword evidence="7 8" id="KW-0460">Magnesium</keyword>
<feature type="binding site" evidence="8">
    <location>
        <position position="283"/>
    </location>
    <ligand>
        <name>Mg(2+)</name>
        <dbReference type="ChEBI" id="CHEBI:18420"/>
    </ligand>
</feature>
<reference evidence="10" key="2">
    <citation type="journal article" date="2021" name="Mar. Drugs">
        <title>Genome Reduction and Secondary Metabolism of the Marine Sponge-Associated Cyanobacterium Leptothoe.</title>
        <authorList>
            <person name="Konstantinou D."/>
            <person name="Popin R.V."/>
            <person name="Fewer D.P."/>
            <person name="Sivonen K."/>
            <person name="Gkelis S."/>
        </authorList>
    </citation>
    <scope>NUCLEOTIDE SEQUENCE</scope>
    <source>
        <strain evidence="10">TAU-MAC 1115</strain>
    </source>
</reference>
<comment type="pathway">
    <text evidence="8">Purine metabolism; IMP biosynthesis via de novo pathway; N(2)-formyl-N(1)-(5-phospho-D-ribosyl)glycinamide from N(1)-(5-phospho-D-ribosyl)glycinamide (formate route): step 1/1.</text>
</comment>
<gene>
    <name evidence="8 10" type="primary">purT</name>
    <name evidence="10" type="ORF">IXB50_00640</name>
</gene>
<dbReference type="Gene3D" id="3.30.1490.20">
    <property type="entry name" value="ATP-grasp fold, A domain"/>
    <property type="match status" value="1"/>
</dbReference>
<dbReference type="PANTHER" id="PTHR43055:SF1">
    <property type="entry name" value="FORMATE-DEPENDENT PHOSPHORIBOSYLGLYCINAMIDE FORMYLTRANSFERASE"/>
    <property type="match status" value="1"/>
</dbReference>
<dbReference type="InterPro" id="IPR016185">
    <property type="entry name" value="PreATP-grasp_dom_sf"/>
</dbReference>
<keyword evidence="3 8" id="KW-0479">Metal-binding</keyword>
<evidence type="ECO:0000256" key="8">
    <source>
        <dbReference type="HAMAP-Rule" id="MF_01643"/>
    </source>
</evidence>
<comment type="subunit">
    <text evidence="1 8">Homodimer.</text>
</comment>
<organism evidence="10 11">
    <name type="scientific">Leptothoe spongobia TAU-MAC 1115</name>
    <dbReference type="NCBI Taxonomy" id="1967444"/>
    <lineage>
        <taxon>Bacteria</taxon>
        <taxon>Bacillati</taxon>
        <taxon>Cyanobacteriota</taxon>
        <taxon>Cyanophyceae</taxon>
        <taxon>Nodosilineales</taxon>
        <taxon>Cymatolegaceae</taxon>
        <taxon>Leptothoe</taxon>
        <taxon>Leptothoe spongobia</taxon>
    </lineage>
</organism>
<dbReference type="NCBIfam" id="TIGR01142">
    <property type="entry name" value="purT"/>
    <property type="match status" value="1"/>
</dbReference>
<feature type="binding site" evidence="8">
    <location>
        <position position="212"/>
    </location>
    <ligand>
        <name>ATP</name>
        <dbReference type="ChEBI" id="CHEBI:30616"/>
    </ligand>
</feature>
<dbReference type="InterPro" id="IPR054350">
    <property type="entry name" value="PurT/PurK_preATP-grasp"/>
</dbReference>
<sequence length="413" mass="44472">MAKVANQPSNVAWGTPLSSGGKRLLLLGSGELGREVALEAMRLGIEVIAVDAYANAPAMQIAHRSHVLSMLDGQALKHVVEQERPDLIVPEVEALATETLIELEAEGWTVIPTALATRLTMDREGIRRLAAEELGLPTSPYRFAATESEYRDAIATIGLPCVVKPVMSSSGKGQSLVKTAEDVEAAWTYAFEAGRGKDQRVIVEGFVEFDTEITLLTVRSHPQLPEAQPITHFCPPIGHRQEDGDYRESWQPCALNSTTLAKCQEIAKAITDALGGVGLFGVELFITGAPSQSQTVYFSEVSPRPHDTGMVTMVSQNMSEFELHVRAISGLPVGEIEQMRPGASAVILASEVSNSPTFTGVAEALTVPGSKLRLFGKPRAHKNRRMGVALAVGDTIEEARARARDCAVRVTVQ</sequence>
<dbReference type="EMBL" id="JADOES010000001">
    <property type="protein sequence ID" value="MBT9313930.1"/>
    <property type="molecule type" value="Genomic_DNA"/>
</dbReference>
<keyword evidence="10" id="KW-0808">Transferase</keyword>
<dbReference type="Pfam" id="PF21244">
    <property type="entry name" value="PurT_C"/>
    <property type="match status" value="1"/>
</dbReference>
<dbReference type="PANTHER" id="PTHR43055">
    <property type="entry name" value="FORMATE-DEPENDENT PHOSPHORIBOSYLGLYCINAMIDE FORMYLTRANSFERASE"/>
    <property type="match status" value="1"/>
</dbReference>
<evidence type="ECO:0000256" key="7">
    <source>
        <dbReference type="ARBA" id="ARBA00022842"/>
    </source>
</evidence>
<protein>
    <recommendedName>
        <fullName evidence="8">Formate-dependent phosphoribosylglycinamide formyltransferase</fullName>
        <ecNumber evidence="8">6.3.1.21</ecNumber>
    </recommendedName>
    <alternativeName>
        <fullName evidence="8">5'-phosphoribosylglycinamide transformylase 2</fullName>
    </alternativeName>
    <alternativeName>
        <fullName evidence="8">Formate-dependent GAR transformylase</fullName>
    </alternativeName>
    <alternativeName>
        <fullName evidence="8">GAR transformylase 2</fullName>
        <shortName evidence="8">GART 2</shortName>
    </alternativeName>
    <alternativeName>
        <fullName evidence="8">Non-folate glycinamide ribonucleotide transformylase</fullName>
    </alternativeName>
    <alternativeName>
        <fullName evidence="8">Phosphoribosylglycinamide formyltransferase 2</fullName>
    </alternativeName>
</protein>
<name>A0A947GEG0_9CYAN</name>
<comment type="caution">
    <text evidence="10">The sequence shown here is derived from an EMBL/GenBank/DDBJ whole genome shotgun (WGS) entry which is preliminary data.</text>
</comment>
<dbReference type="Pfam" id="PF02222">
    <property type="entry name" value="ATP-grasp"/>
    <property type="match status" value="1"/>
</dbReference>
<dbReference type="GO" id="GO:0006189">
    <property type="term" value="P:'de novo' IMP biosynthetic process"/>
    <property type="evidence" value="ECO:0007669"/>
    <property type="project" value="UniProtKB-UniRule"/>
</dbReference>
<keyword evidence="4 8" id="KW-0547">Nucleotide-binding</keyword>
<comment type="catalytic activity">
    <reaction evidence="8">
        <text>N(1)-(5-phospho-beta-D-ribosyl)glycinamide + formate + ATP = N(2)-formyl-N(1)-(5-phospho-beta-D-ribosyl)glycinamide + ADP + phosphate + H(+)</text>
        <dbReference type="Rhea" id="RHEA:24829"/>
        <dbReference type="ChEBI" id="CHEBI:15378"/>
        <dbReference type="ChEBI" id="CHEBI:15740"/>
        <dbReference type="ChEBI" id="CHEBI:30616"/>
        <dbReference type="ChEBI" id="CHEBI:43474"/>
        <dbReference type="ChEBI" id="CHEBI:143788"/>
        <dbReference type="ChEBI" id="CHEBI:147286"/>
        <dbReference type="ChEBI" id="CHEBI:456216"/>
        <dbReference type="EC" id="6.3.1.21"/>
    </reaction>
</comment>
<evidence type="ECO:0000256" key="3">
    <source>
        <dbReference type="ARBA" id="ARBA00022723"/>
    </source>
</evidence>
<comment type="similarity">
    <text evidence="8">Belongs to the PurK/PurT family.</text>
</comment>
<evidence type="ECO:0000313" key="10">
    <source>
        <dbReference type="EMBL" id="MBT9313930.1"/>
    </source>
</evidence>
<feature type="binding site" evidence="8">
    <location>
        <begin position="384"/>
        <end position="385"/>
    </location>
    <ligand>
        <name>N(1)-(5-phospho-beta-D-ribosyl)glycinamide</name>
        <dbReference type="ChEBI" id="CHEBI:143788"/>
    </ligand>
</feature>
<dbReference type="GO" id="GO:0005829">
    <property type="term" value="C:cytosol"/>
    <property type="evidence" value="ECO:0007669"/>
    <property type="project" value="TreeGrafter"/>
</dbReference>
<dbReference type="Proteomes" id="UP000717364">
    <property type="component" value="Unassembled WGS sequence"/>
</dbReference>
<dbReference type="InterPro" id="IPR011054">
    <property type="entry name" value="Rudment_hybrid_motif"/>
</dbReference>
<feature type="binding site" evidence="8">
    <location>
        <position position="164"/>
    </location>
    <ligand>
        <name>ATP</name>
        <dbReference type="ChEBI" id="CHEBI:30616"/>
    </ligand>
</feature>
<feature type="binding site" evidence="8">
    <location>
        <position position="377"/>
    </location>
    <ligand>
        <name>N(1)-(5-phospho-beta-D-ribosyl)glycinamide</name>
        <dbReference type="ChEBI" id="CHEBI:143788"/>
    </ligand>
</feature>
<feature type="binding site" evidence="8">
    <location>
        <position position="300"/>
    </location>
    <ligand>
        <name>Mg(2+)</name>
        <dbReference type="ChEBI" id="CHEBI:18420"/>
    </ligand>
</feature>
<dbReference type="FunFam" id="3.30.1490.20:FF:000013">
    <property type="entry name" value="Formate-dependent phosphoribosylglycinamide formyltransferase"/>
    <property type="match status" value="1"/>
</dbReference>
<dbReference type="GO" id="GO:0043815">
    <property type="term" value="F:phosphoribosylglycinamide formyltransferase 2 activity"/>
    <property type="evidence" value="ECO:0007669"/>
    <property type="project" value="UniProtKB-UniRule"/>
</dbReference>
<keyword evidence="11" id="KW-1185">Reference proteome</keyword>
<comment type="function">
    <text evidence="8">Involved in the de novo purine biosynthesis. Catalyzes the transfer of formate to 5-phospho-ribosyl-glycinamide (GAR), producing 5-phospho-ribosyl-N-formylglycinamide (FGAR). Formate is provided by PurU via hydrolysis of 10-formyl-tetrahydrofolate.</text>
</comment>
<dbReference type="AlphaFoldDB" id="A0A947GEG0"/>
<dbReference type="HAMAP" id="MF_01643">
    <property type="entry name" value="PurT"/>
    <property type="match status" value="1"/>
</dbReference>
<dbReference type="NCBIfam" id="NF006766">
    <property type="entry name" value="PRK09288.1"/>
    <property type="match status" value="1"/>
</dbReference>
<keyword evidence="6 8" id="KW-0067">ATP-binding</keyword>
<dbReference type="Gene3D" id="3.40.50.20">
    <property type="match status" value="1"/>
</dbReference>
<dbReference type="InterPro" id="IPR011761">
    <property type="entry name" value="ATP-grasp"/>
</dbReference>
<dbReference type="PROSITE" id="PS50975">
    <property type="entry name" value="ATP_GRASP"/>
    <property type="match status" value="1"/>
</dbReference>
<dbReference type="InterPro" id="IPR003135">
    <property type="entry name" value="ATP-grasp_carboxylate-amine"/>
</dbReference>
<proteinExistence type="inferred from homology"/>
<feature type="binding site" evidence="8">
    <location>
        <begin position="31"/>
        <end position="32"/>
    </location>
    <ligand>
        <name>N(1)-(5-phospho-beta-D-ribosyl)glycinamide</name>
        <dbReference type="ChEBI" id="CHEBI:143788"/>
    </ligand>
</feature>
<feature type="binding site" evidence="8">
    <location>
        <position position="307"/>
    </location>
    <ligand>
        <name>N(1)-(5-phospho-beta-D-ribosyl)glycinamide</name>
        <dbReference type="ChEBI" id="CHEBI:143788"/>
    </ligand>
</feature>
<feature type="binding site" evidence="8">
    <location>
        <begin position="169"/>
        <end position="174"/>
    </location>
    <ligand>
        <name>ATP</name>
        <dbReference type="ChEBI" id="CHEBI:30616"/>
    </ligand>
</feature>
<evidence type="ECO:0000259" key="9">
    <source>
        <dbReference type="PROSITE" id="PS50975"/>
    </source>
</evidence>
<evidence type="ECO:0000256" key="2">
    <source>
        <dbReference type="ARBA" id="ARBA00022598"/>
    </source>
</evidence>
<evidence type="ECO:0000256" key="4">
    <source>
        <dbReference type="ARBA" id="ARBA00022741"/>
    </source>
</evidence>
<keyword evidence="5 8" id="KW-0658">Purine biosynthesis</keyword>
<dbReference type="EC" id="6.3.1.21" evidence="8"/>
<dbReference type="Pfam" id="PF22660">
    <property type="entry name" value="RS_preATP-grasp-like"/>
    <property type="match status" value="1"/>
</dbReference>
<evidence type="ECO:0000256" key="1">
    <source>
        <dbReference type="ARBA" id="ARBA00011738"/>
    </source>
</evidence>